<proteinExistence type="predicted"/>
<accession>A0A7I8L6F7</accession>
<gene>
    <name evidence="1" type="ORF">SI8410_11015576</name>
</gene>
<dbReference type="OrthoDB" id="1986875at2759"/>
<dbReference type="AlphaFoldDB" id="A0A7I8L6F7"/>
<dbReference type="Proteomes" id="UP000663760">
    <property type="component" value="Chromosome 11"/>
</dbReference>
<evidence type="ECO:0000313" key="1">
    <source>
        <dbReference type="EMBL" id="CAA7404898.1"/>
    </source>
</evidence>
<organism evidence="1 2">
    <name type="scientific">Spirodela intermedia</name>
    <name type="common">Intermediate duckweed</name>
    <dbReference type="NCBI Taxonomy" id="51605"/>
    <lineage>
        <taxon>Eukaryota</taxon>
        <taxon>Viridiplantae</taxon>
        <taxon>Streptophyta</taxon>
        <taxon>Embryophyta</taxon>
        <taxon>Tracheophyta</taxon>
        <taxon>Spermatophyta</taxon>
        <taxon>Magnoliopsida</taxon>
        <taxon>Liliopsida</taxon>
        <taxon>Araceae</taxon>
        <taxon>Lemnoideae</taxon>
        <taxon>Spirodela</taxon>
    </lineage>
</organism>
<protein>
    <submittedName>
        <fullName evidence="1">Uncharacterized protein</fullName>
    </submittedName>
</protein>
<reference evidence="1" key="1">
    <citation type="submission" date="2020-02" db="EMBL/GenBank/DDBJ databases">
        <authorList>
            <person name="Scholz U."/>
            <person name="Mascher M."/>
            <person name="Fiebig A."/>
        </authorList>
    </citation>
    <scope>NUCLEOTIDE SEQUENCE</scope>
</reference>
<dbReference type="EMBL" id="LR746274">
    <property type="protein sequence ID" value="CAA7404898.1"/>
    <property type="molecule type" value="Genomic_DNA"/>
</dbReference>
<evidence type="ECO:0000313" key="2">
    <source>
        <dbReference type="Proteomes" id="UP000663760"/>
    </source>
</evidence>
<keyword evidence="2" id="KW-1185">Reference proteome</keyword>
<name>A0A7I8L6F7_SPIIN</name>
<sequence length="129" mass="14023">MKSGSGGFWSPSTLGMVVPRLDEPEEALSAISRPSLRWSSAAFLFMYSSAIRAKASTSVTARTVLVEEGRFDPDLGSSAQVNSSSPQKSRSFRTLWLKNPLRPPSVVILSRRPRMMKSISSTGSPSLTM</sequence>